<dbReference type="GO" id="GO:0005524">
    <property type="term" value="F:ATP binding"/>
    <property type="evidence" value="ECO:0007669"/>
    <property type="project" value="InterPro"/>
</dbReference>
<keyword evidence="2" id="KW-0812">Transmembrane</keyword>
<name>A0A7K9BJA8_DRONO</name>
<reference evidence="6 7" key="1">
    <citation type="submission" date="2019-09" db="EMBL/GenBank/DDBJ databases">
        <title>Bird 10,000 Genomes (B10K) Project - Family phase.</title>
        <authorList>
            <person name="Zhang G."/>
        </authorList>
    </citation>
    <scope>NUCLEOTIDE SEQUENCE [LARGE SCALE GENOMIC DNA]</scope>
    <source>
        <strain evidence="6">B10K-LSUMZ-23963</strain>
        <tissue evidence="6">Muscle</tissue>
    </source>
</reference>
<dbReference type="AlphaFoldDB" id="A0A7K9BJA8"/>
<comment type="subcellular location">
    <subcellularLocation>
        <location evidence="1">Membrane</location>
        <topology evidence="1">Multi-pass membrane protein</topology>
    </subcellularLocation>
</comment>
<feature type="domain" description="ABC transmembrane type-1" evidence="5">
    <location>
        <begin position="1"/>
        <end position="145"/>
    </location>
</feature>
<dbReference type="Proteomes" id="UP000543287">
    <property type="component" value="Unassembled WGS sequence"/>
</dbReference>
<gene>
    <name evidence="6" type="primary">Tap2</name>
    <name evidence="6" type="ORF">DRONOV_R15284</name>
</gene>
<comment type="caution">
    <text evidence="6">The sequence shown here is derived from an EMBL/GenBank/DDBJ whole genome shotgun (WGS) entry which is preliminary data.</text>
</comment>
<keyword evidence="3" id="KW-1133">Transmembrane helix</keyword>
<dbReference type="InterPro" id="IPR011527">
    <property type="entry name" value="ABC1_TM_dom"/>
</dbReference>
<evidence type="ECO:0000256" key="4">
    <source>
        <dbReference type="ARBA" id="ARBA00023136"/>
    </source>
</evidence>
<dbReference type="PROSITE" id="PS50929">
    <property type="entry name" value="ABC_TM1F"/>
    <property type="match status" value="1"/>
</dbReference>
<feature type="non-terminal residue" evidence="6">
    <location>
        <position position="1"/>
    </location>
</feature>
<protein>
    <submittedName>
        <fullName evidence="6">TAP2 protein</fullName>
    </submittedName>
</protein>
<organism evidence="6 7">
    <name type="scientific">Dromaius novaehollandiae</name>
    <name type="common">Emu</name>
    <dbReference type="NCBI Taxonomy" id="8790"/>
    <lineage>
        <taxon>Eukaryota</taxon>
        <taxon>Metazoa</taxon>
        <taxon>Chordata</taxon>
        <taxon>Craniata</taxon>
        <taxon>Vertebrata</taxon>
        <taxon>Euteleostomi</taxon>
        <taxon>Archelosauria</taxon>
        <taxon>Archosauria</taxon>
        <taxon>Dinosauria</taxon>
        <taxon>Saurischia</taxon>
        <taxon>Theropoda</taxon>
        <taxon>Coelurosauria</taxon>
        <taxon>Aves</taxon>
        <taxon>Palaeognathae</taxon>
        <taxon>Casuariiformes</taxon>
        <taxon>Dromaiidae</taxon>
        <taxon>Dromaius</taxon>
    </lineage>
</organism>
<dbReference type="Gene3D" id="1.20.1560.10">
    <property type="entry name" value="ABC transporter type 1, transmembrane domain"/>
    <property type="match status" value="1"/>
</dbReference>
<evidence type="ECO:0000256" key="1">
    <source>
        <dbReference type="ARBA" id="ARBA00004141"/>
    </source>
</evidence>
<feature type="non-terminal residue" evidence="6">
    <location>
        <position position="151"/>
    </location>
</feature>
<dbReference type="GO" id="GO:0015421">
    <property type="term" value="F:ABC-type oligopeptide transporter activity"/>
    <property type="evidence" value="ECO:0007669"/>
    <property type="project" value="TreeGrafter"/>
</dbReference>
<evidence type="ECO:0000256" key="3">
    <source>
        <dbReference type="ARBA" id="ARBA00022989"/>
    </source>
</evidence>
<proteinExistence type="predicted"/>
<evidence type="ECO:0000313" key="7">
    <source>
        <dbReference type="Proteomes" id="UP000543287"/>
    </source>
</evidence>
<evidence type="ECO:0000259" key="5">
    <source>
        <dbReference type="PROSITE" id="PS50929"/>
    </source>
</evidence>
<dbReference type="GO" id="GO:0016020">
    <property type="term" value="C:membrane"/>
    <property type="evidence" value="ECO:0007669"/>
    <property type="project" value="UniProtKB-SubCell"/>
</dbReference>
<keyword evidence="4" id="KW-0472">Membrane</keyword>
<sequence length="151" mass="17100">KALGLYGFMVGLSWRLTLLTLLEVPLTIAACKLYSVRRQALLQAILEAMARAEAVVQEAVSSIETVQGFGAEEEEARRYERALDETRRLKERRDLERALFLLFRRTLQVAVQVIMLYCGHQQIHEGVLTVGSLVSFVLYQGNVSNHVQVRP</sequence>
<evidence type="ECO:0000256" key="2">
    <source>
        <dbReference type="ARBA" id="ARBA00022692"/>
    </source>
</evidence>
<dbReference type="PANTHER" id="PTHR43394:SF14">
    <property type="entry name" value="TRANSPORTER 2, ATP BINDING CASSETTE SUBFAMILY B"/>
    <property type="match status" value="1"/>
</dbReference>
<dbReference type="PANTHER" id="PTHR43394">
    <property type="entry name" value="ATP-DEPENDENT PERMEASE MDL1, MITOCHONDRIAL"/>
    <property type="match status" value="1"/>
</dbReference>
<evidence type="ECO:0000313" key="6">
    <source>
        <dbReference type="EMBL" id="NXG40424.1"/>
    </source>
</evidence>
<dbReference type="EMBL" id="VWZH01001078">
    <property type="protein sequence ID" value="NXG40424.1"/>
    <property type="molecule type" value="Genomic_DNA"/>
</dbReference>
<dbReference type="InterPro" id="IPR036640">
    <property type="entry name" value="ABC1_TM_sf"/>
</dbReference>
<dbReference type="InterPro" id="IPR039421">
    <property type="entry name" value="Type_1_exporter"/>
</dbReference>
<accession>A0A7K9BJA8</accession>
<dbReference type="Pfam" id="PF00664">
    <property type="entry name" value="ABC_membrane"/>
    <property type="match status" value="1"/>
</dbReference>
<dbReference type="SUPFAM" id="SSF90123">
    <property type="entry name" value="ABC transporter transmembrane region"/>
    <property type="match status" value="1"/>
</dbReference>